<keyword evidence="3" id="KW-0970">Cilium biogenesis/degradation</keyword>
<feature type="compositionally biased region" description="Polar residues" evidence="8">
    <location>
        <begin position="1"/>
        <end position="11"/>
    </location>
</feature>
<dbReference type="STRING" id="158441.A0A226EMX8"/>
<comment type="similarity">
    <text evidence="6">Belongs to the B9D family.</text>
</comment>
<dbReference type="OrthoDB" id="431939at2759"/>
<dbReference type="GO" id="GO:0060271">
    <property type="term" value="P:cilium assembly"/>
    <property type="evidence" value="ECO:0007669"/>
    <property type="project" value="TreeGrafter"/>
</dbReference>
<protein>
    <recommendedName>
        <fullName evidence="7">B9 domain-containing protein 1</fullName>
    </recommendedName>
</protein>
<keyword evidence="10" id="KW-1185">Reference proteome</keyword>
<sequence>MSGRDGSSSEGSWKHLTDAKPTKQPDPPAPRAFLLQVTGRIESAEIFGANDIYCKYNLAMGGDWAVTSGMEEAISQITSKNGDNVFVWNFPLEVTFKSTNPHGWPQLILSVYGADIMGNHIARGYGTTHFPVSKGVFTKIIPLFVPESSSFVQKISSWLMGRHPEFVDPKVLAQNDGRQVVRVESCGHVVVKMEMVTKDMAQLGYVTSDKVYNHDF</sequence>
<dbReference type="PANTHER" id="PTHR12968:SF1">
    <property type="entry name" value="B9 DOMAIN-CONTAINING PROTEIN 1"/>
    <property type="match status" value="1"/>
</dbReference>
<dbReference type="PANTHER" id="PTHR12968">
    <property type="entry name" value="B9 DOMAIN-CONTAINING"/>
    <property type="match status" value="1"/>
</dbReference>
<name>A0A226EMX8_FOLCA</name>
<dbReference type="AlphaFoldDB" id="A0A226EMX8"/>
<accession>A0A226EMX8</accession>
<evidence type="ECO:0000256" key="1">
    <source>
        <dbReference type="ARBA" id="ARBA00004120"/>
    </source>
</evidence>
<reference evidence="9 10" key="1">
    <citation type="submission" date="2015-12" db="EMBL/GenBank/DDBJ databases">
        <title>The genome of Folsomia candida.</title>
        <authorList>
            <person name="Faddeeva A."/>
            <person name="Derks M.F."/>
            <person name="Anvar Y."/>
            <person name="Smit S."/>
            <person name="Van Straalen N."/>
            <person name="Roelofs D."/>
        </authorList>
    </citation>
    <scope>NUCLEOTIDE SEQUENCE [LARGE SCALE GENOMIC DNA]</scope>
    <source>
        <strain evidence="9 10">VU population</strain>
        <tissue evidence="9">Whole body</tissue>
    </source>
</reference>
<evidence type="ECO:0000256" key="5">
    <source>
        <dbReference type="ARBA" id="ARBA00023273"/>
    </source>
</evidence>
<comment type="caution">
    <text evidence="9">The sequence shown here is derived from an EMBL/GenBank/DDBJ whole genome shotgun (WGS) entry which is preliminary data.</text>
</comment>
<organism evidence="9 10">
    <name type="scientific">Folsomia candida</name>
    <name type="common">Springtail</name>
    <dbReference type="NCBI Taxonomy" id="158441"/>
    <lineage>
        <taxon>Eukaryota</taxon>
        <taxon>Metazoa</taxon>
        <taxon>Ecdysozoa</taxon>
        <taxon>Arthropoda</taxon>
        <taxon>Hexapoda</taxon>
        <taxon>Collembola</taxon>
        <taxon>Entomobryomorpha</taxon>
        <taxon>Isotomoidea</taxon>
        <taxon>Isotomidae</taxon>
        <taxon>Proisotominae</taxon>
        <taxon>Folsomia</taxon>
    </lineage>
</organism>
<evidence type="ECO:0000256" key="6">
    <source>
        <dbReference type="ARBA" id="ARBA00038411"/>
    </source>
</evidence>
<gene>
    <name evidence="9" type="ORF">Fcan01_05049</name>
</gene>
<keyword evidence="5" id="KW-0966">Cell projection</keyword>
<evidence type="ECO:0000256" key="3">
    <source>
        <dbReference type="ARBA" id="ARBA00022794"/>
    </source>
</evidence>
<dbReference type="EMBL" id="LNIX01000002">
    <property type="protein sequence ID" value="OXA58992.1"/>
    <property type="molecule type" value="Genomic_DNA"/>
</dbReference>
<feature type="region of interest" description="Disordered" evidence="8">
    <location>
        <begin position="1"/>
        <end position="29"/>
    </location>
</feature>
<comment type="subcellular location">
    <subcellularLocation>
        <location evidence="1">Cytoplasm</location>
        <location evidence="1">Cytoskeleton</location>
        <location evidence="1">Cilium basal body</location>
    </subcellularLocation>
</comment>
<evidence type="ECO:0000256" key="4">
    <source>
        <dbReference type="ARBA" id="ARBA00023212"/>
    </source>
</evidence>
<evidence type="ECO:0000256" key="2">
    <source>
        <dbReference type="ARBA" id="ARBA00022490"/>
    </source>
</evidence>
<dbReference type="Pfam" id="PF07162">
    <property type="entry name" value="B9-C2"/>
    <property type="match status" value="1"/>
</dbReference>
<evidence type="ECO:0000256" key="8">
    <source>
        <dbReference type="SAM" id="MobiDB-lite"/>
    </source>
</evidence>
<keyword evidence="2" id="KW-0963">Cytoplasm</keyword>
<dbReference type="Proteomes" id="UP000198287">
    <property type="component" value="Unassembled WGS sequence"/>
</dbReference>
<dbReference type="InterPro" id="IPR010796">
    <property type="entry name" value="C2_B9-type_dom"/>
</dbReference>
<dbReference type="PROSITE" id="PS51381">
    <property type="entry name" value="C2_B9"/>
    <property type="match status" value="1"/>
</dbReference>
<evidence type="ECO:0000313" key="9">
    <source>
        <dbReference type="EMBL" id="OXA58992.1"/>
    </source>
</evidence>
<dbReference type="GO" id="GO:0036038">
    <property type="term" value="C:MKS complex"/>
    <property type="evidence" value="ECO:0007669"/>
    <property type="project" value="TreeGrafter"/>
</dbReference>
<evidence type="ECO:0000313" key="10">
    <source>
        <dbReference type="Proteomes" id="UP000198287"/>
    </source>
</evidence>
<evidence type="ECO:0000256" key="7">
    <source>
        <dbReference type="ARBA" id="ARBA00039274"/>
    </source>
</evidence>
<keyword evidence="4" id="KW-0206">Cytoskeleton</keyword>
<dbReference type="OMA" id="NMPIEVT"/>
<feature type="compositionally biased region" description="Basic and acidic residues" evidence="8">
    <location>
        <begin position="12"/>
        <end position="23"/>
    </location>
</feature>
<proteinExistence type="inferred from homology"/>